<dbReference type="Pfam" id="PF13377">
    <property type="entry name" value="Peripla_BP_3"/>
    <property type="match status" value="1"/>
</dbReference>
<dbReference type="PANTHER" id="PTHR30146:SF148">
    <property type="entry name" value="HTH-TYPE TRANSCRIPTIONAL REPRESSOR PURR-RELATED"/>
    <property type="match status" value="1"/>
</dbReference>
<keyword evidence="3" id="KW-0804">Transcription</keyword>
<dbReference type="InterPro" id="IPR000843">
    <property type="entry name" value="HTH_LacI"/>
</dbReference>
<dbReference type="Pfam" id="PF00356">
    <property type="entry name" value="LacI"/>
    <property type="match status" value="1"/>
</dbReference>
<name>A0ABX8RBU8_9CLOT</name>
<proteinExistence type="predicted"/>
<dbReference type="PANTHER" id="PTHR30146">
    <property type="entry name" value="LACI-RELATED TRANSCRIPTIONAL REPRESSOR"/>
    <property type="match status" value="1"/>
</dbReference>
<organism evidence="5 6">
    <name type="scientific">Crassaminicella indica</name>
    <dbReference type="NCBI Taxonomy" id="2855394"/>
    <lineage>
        <taxon>Bacteria</taxon>
        <taxon>Bacillati</taxon>
        <taxon>Bacillota</taxon>
        <taxon>Clostridia</taxon>
        <taxon>Eubacteriales</taxon>
        <taxon>Clostridiaceae</taxon>
        <taxon>Crassaminicella</taxon>
    </lineage>
</organism>
<dbReference type="SMART" id="SM00354">
    <property type="entry name" value="HTH_LACI"/>
    <property type="match status" value="1"/>
</dbReference>
<evidence type="ECO:0000256" key="2">
    <source>
        <dbReference type="ARBA" id="ARBA00023125"/>
    </source>
</evidence>
<evidence type="ECO:0000256" key="1">
    <source>
        <dbReference type="ARBA" id="ARBA00023015"/>
    </source>
</evidence>
<dbReference type="PROSITE" id="PS50932">
    <property type="entry name" value="HTH_LACI_2"/>
    <property type="match status" value="1"/>
</dbReference>
<protein>
    <submittedName>
        <fullName evidence="5">LacI family transcriptional regulator</fullName>
    </submittedName>
</protein>
<reference evidence="5" key="1">
    <citation type="submission" date="2021-07" db="EMBL/GenBank/DDBJ databases">
        <title>Complete genome sequence of Crassaminicella sp. 143-21, isolated from a deep-sea hydrothermal vent.</title>
        <authorList>
            <person name="Li X."/>
        </authorList>
    </citation>
    <scope>NUCLEOTIDE SEQUENCE</scope>
    <source>
        <strain evidence="5">143-21</strain>
    </source>
</reference>
<keyword evidence="6" id="KW-1185">Reference proteome</keyword>
<dbReference type="InterPro" id="IPR046335">
    <property type="entry name" value="LacI/GalR-like_sensor"/>
</dbReference>
<dbReference type="CDD" id="cd01392">
    <property type="entry name" value="HTH_LacI"/>
    <property type="match status" value="1"/>
</dbReference>
<dbReference type="Proteomes" id="UP000886818">
    <property type="component" value="Chromosome"/>
</dbReference>
<dbReference type="RefSeq" id="WP_218282982.1">
    <property type="nucleotide sequence ID" value="NZ_CP078093.1"/>
</dbReference>
<dbReference type="PROSITE" id="PS00356">
    <property type="entry name" value="HTH_LACI_1"/>
    <property type="match status" value="1"/>
</dbReference>
<feature type="domain" description="HTH lacI-type" evidence="4">
    <location>
        <begin position="3"/>
        <end position="58"/>
    </location>
</feature>
<sequence>MKITIKDIANEAGVSIATVSKILNKKDDNISEKTRQKVLAIIKEKNYIPNTIARSLVTKQTKTIGLVIPDITNPFFPELVRGAEDCASACGYNIFFCNTDDKIEKEEKYINMLVEKMVDGIIFTQSANNNEGFNHLSQIKKPMVLIDRDVDIPNIKGKVLVDNFNGACEGVKYLIKSGYKKIAFISGPFSTKTSLDRLEGYKKALEENNLLFDKELVLEGEYKEEWGNKAIGILIRNKILFDAIFCANDIIALSAMKSLKEAGMRIPQDVAVLGYDDIYMAKLTDPALTTIRQPNYEMGYEAVKLLVEILENEKVENTLIRLNTELVIRQST</sequence>
<gene>
    <name evidence="5" type="ORF">KVH43_00115</name>
</gene>
<keyword evidence="1" id="KW-0805">Transcription regulation</keyword>
<keyword evidence="2" id="KW-0238">DNA-binding</keyword>
<evidence type="ECO:0000256" key="3">
    <source>
        <dbReference type="ARBA" id="ARBA00023163"/>
    </source>
</evidence>
<accession>A0ABX8RBU8</accession>
<evidence type="ECO:0000313" key="5">
    <source>
        <dbReference type="EMBL" id="QXM06286.1"/>
    </source>
</evidence>
<dbReference type="EMBL" id="CP078093">
    <property type="protein sequence ID" value="QXM06286.1"/>
    <property type="molecule type" value="Genomic_DNA"/>
</dbReference>
<dbReference type="CDD" id="cd06267">
    <property type="entry name" value="PBP1_LacI_sugar_binding-like"/>
    <property type="match status" value="1"/>
</dbReference>
<evidence type="ECO:0000313" key="6">
    <source>
        <dbReference type="Proteomes" id="UP000886818"/>
    </source>
</evidence>
<evidence type="ECO:0000259" key="4">
    <source>
        <dbReference type="PROSITE" id="PS50932"/>
    </source>
</evidence>